<gene>
    <name evidence="1" type="ORF">C8J26_3184</name>
</gene>
<evidence type="ECO:0000313" key="1">
    <source>
        <dbReference type="EMBL" id="PTQ59434.1"/>
    </source>
</evidence>
<sequence>MDTIGNNNAGVKEPTTSAKLMKTAASIAYAYLCNAFDDAQNDPCIDYRLTDRIAAGIARQIDDGAVHAASTLDGARMVLASWCMTIEEIRDDPEQPATGQSAHLAHTIATALGVPHLLRGTTYNSRNYDVRNCVVSAALLQAMFDGDTWLDRELAGVAGLPDSGSADQRALAARTADVAAGRIIAPSSCSDGEWWRRADAAERDASTRLFPQKNFERVLEPLLLEELTSTGIAQLDRLSSMKTSKSRANSWEEQAANLTIQYICDTVSQRGWRMQLKGLTGAAGRHFDAMAAGEEHAATVVDSARMILINWAVGCDRTASAGDVRILMVTQERA</sequence>
<organism evidence="1 2">
    <name type="scientific">Sphingomonas aurantiaca</name>
    <dbReference type="NCBI Taxonomy" id="185949"/>
    <lineage>
        <taxon>Bacteria</taxon>
        <taxon>Pseudomonadati</taxon>
        <taxon>Pseudomonadota</taxon>
        <taxon>Alphaproteobacteria</taxon>
        <taxon>Sphingomonadales</taxon>
        <taxon>Sphingomonadaceae</taxon>
        <taxon>Sphingomonas</taxon>
    </lineage>
</organism>
<evidence type="ECO:0000313" key="2">
    <source>
        <dbReference type="Proteomes" id="UP000244189"/>
    </source>
</evidence>
<name>A0A2T5GJE1_9SPHN</name>
<protein>
    <submittedName>
        <fullName evidence="1">Uncharacterized protein</fullName>
    </submittedName>
</protein>
<reference evidence="1 2" key="1">
    <citation type="submission" date="2018-04" db="EMBL/GenBank/DDBJ databases">
        <title>Genomic Encyclopedia of Type Strains, Phase III (KMG-III): the genomes of soil and plant-associated and newly described type strains.</title>
        <authorList>
            <person name="Whitman W."/>
        </authorList>
    </citation>
    <scope>NUCLEOTIDE SEQUENCE [LARGE SCALE GENOMIC DNA]</scope>
    <source>
        <strain evidence="1 2">MA101b</strain>
    </source>
</reference>
<dbReference type="AlphaFoldDB" id="A0A2T5GJE1"/>
<comment type="caution">
    <text evidence="1">The sequence shown here is derived from an EMBL/GenBank/DDBJ whole genome shotgun (WGS) entry which is preliminary data.</text>
</comment>
<accession>A0A2T5GJE1</accession>
<proteinExistence type="predicted"/>
<dbReference type="Proteomes" id="UP000244189">
    <property type="component" value="Unassembled WGS sequence"/>
</dbReference>
<dbReference type="EMBL" id="QAOG01000005">
    <property type="protein sequence ID" value="PTQ59434.1"/>
    <property type="molecule type" value="Genomic_DNA"/>
</dbReference>
<keyword evidence="2" id="KW-1185">Reference proteome</keyword>